<comment type="caution">
    <text evidence="1">The sequence shown here is derived from an EMBL/GenBank/DDBJ whole genome shotgun (WGS) entry which is preliminary data.</text>
</comment>
<dbReference type="PANTHER" id="PTHR41260">
    <property type="entry name" value="PROTEIN ECSC"/>
    <property type="match status" value="1"/>
</dbReference>
<dbReference type="RefSeq" id="WP_184663205.1">
    <property type="nucleotide sequence ID" value="NZ_JACHHB010000003.1"/>
</dbReference>
<dbReference type="AlphaFoldDB" id="A0A840QN02"/>
<accession>A0A840QN02</accession>
<sequence length="281" mass="32480">MSLTKREQQLYEELLRWEEEWFVDNDSPASLTYQSWLSKTMSSFEGKWKNKVLKIVDEGLFQIQASMQQSKFDKQAVDHILTTARAFQEDVQTVNDMKKLRIDQLKMIADKSLAKQRLLSLGQGGASGIGGPLFLAADLPTLMAVNIRAIQLVATTYGFDLRKPYEMMLVLKLFHVASLPRPLQRSEWLYLEKEVQGFDDDWYFYEGKEQVISFDWLHQPAKQLLKVSLLSLLRKKSTQTIPVLGAFIGAGMNYRFTEQVTTIAHHFYQNRFIQEKQISNG</sequence>
<proteinExistence type="predicted"/>
<name>A0A840QN02_9BACI</name>
<evidence type="ECO:0008006" key="3">
    <source>
        <dbReference type="Google" id="ProtNLM"/>
    </source>
</evidence>
<keyword evidence="2" id="KW-1185">Reference proteome</keyword>
<organism evidence="1 2">
    <name type="scientific">Texcoconibacillus texcoconensis</name>
    <dbReference type="NCBI Taxonomy" id="1095777"/>
    <lineage>
        <taxon>Bacteria</taxon>
        <taxon>Bacillati</taxon>
        <taxon>Bacillota</taxon>
        <taxon>Bacilli</taxon>
        <taxon>Bacillales</taxon>
        <taxon>Bacillaceae</taxon>
        <taxon>Texcoconibacillus</taxon>
    </lineage>
</organism>
<dbReference type="EMBL" id="JACHHB010000003">
    <property type="protein sequence ID" value="MBB5172746.1"/>
    <property type="molecule type" value="Genomic_DNA"/>
</dbReference>
<evidence type="ECO:0000313" key="1">
    <source>
        <dbReference type="EMBL" id="MBB5172746.1"/>
    </source>
</evidence>
<dbReference type="PANTHER" id="PTHR41260:SF1">
    <property type="entry name" value="PROTEIN ECSC"/>
    <property type="match status" value="1"/>
</dbReference>
<dbReference type="Pfam" id="PF12787">
    <property type="entry name" value="EcsC"/>
    <property type="match status" value="1"/>
</dbReference>
<dbReference type="Proteomes" id="UP000551878">
    <property type="component" value="Unassembled WGS sequence"/>
</dbReference>
<gene>
    <name evidence="1" type="ORF">HNQ41_000890</name>
</gene>
<dbReference type="InterPro" id="IPR024787">
    <property type="entry name" value="EcsC"/>
</dbReference>
<protein>
    <recommendedName>
        <fullName evidence="3">EcsC family protein</fullName>
    </recommendedName>
</protein>
<evidence type="ECO:0000313" key="2">
    <source>
        <dbReference type="Proteomes" id="UP000551878"/>
    </source>
</evidence>
<reference evidence="1 2" key="1">
    <citation type="submission" date="2020-08" db="EMBL/GenBank/DDBJ databases">
        <title>Genomic Encyclopedia of Type Strains, Phase IV (KMG-IV): sequencing the most valuable type-strain genomes for metagenomic binning, comparative biology and taxonomic classification.</title>
        <authorList>
            <person name="Goeker M."/>
        </authorList>
    </citation>
    <scope>NUCLEOTIDE SEQUENCE [LARGE SCALE GENOMIC DNA]</scope>
    <source>
        <strain evidence="1 2">DSM 24696</strain>
    </source>
</reference>